<sequence>MHPVLKVALVVLFEALAIAFALFFFWRIQQQHAAIAQSALVEIQSGTAFLLLPLILPLLHLMSVVEKQFATGAKQAKFRKLQSKLFIFLVLVLPGSGFVINQMVVSKLKHQGYQACDMVAFQTRSSFTTYSKDTALCPKP</sequence>
<feature type="transmembrane region" description="Helical" evidence="1">
    <location>
        <begin position="85"/>
        <end position="104"/>
    </location>
</feature>
<keyword evidence="1" id="KW-1133">Transmembrane helix</keyword>
<feature type="transmembrane region" description="Helical" evidence="1">
    <location>
        <begin position="7"/>
        <end position="26"/>
    </location>
</feature>
<dbReference type="RefSeq" id="WP_046558229.1">
    <property type="nucleotide sequence ID" value="NZ_LAHO01000013.1"/>
</dbReference>
<protein>
    <submittedName>
        <fullName evidence="2">Uncharacterized protein</fullName>
    </submittedName>
</protein>
<dbReference type="InterPro" id="IPR010665">
    <property type="entry name" value="DUF1240"/>
</dbReference>
<evidence type="ECO:0000256" key="1">
    <source>
        <dbReference type="SAM" id="Phobius"/>
    </source>
</evidence>
<dbReference type="STRING" id="336831.WG68_13480"/>
<reference evidence="2 3" key="1">
    <citation type="submission" date="2015-03" db="EMBL/GenBank/DDBJ databases">
        <title>Draft genome sequences of two protease-producing strains of Arsukibacterium isolated from two cold and alkaline environments.</title>
        <authorList>
            <person name="Lylloff J.E."/>
            <person name="Skov L.B."/>
            <person name="Jepsen M."/>
            <person name="Hallin P.F."/>
            <person name="Sorensen S.J."/>
            <person name="Stougaard P."/>
            <person name="Glaring M.A."/>
        </authorList>
    </citation>
    <scope>NUCLEOTIDE SEQUENCE [LARGE SCALE GENOMIC DNA]</scope>
    <source>
        <strain evidence="2 3">GCM72</strain>
    </source>
</reference>
<feature type="transmembrane region" description="Helical" evidence="1">
    <location>
        <begin position="46"/>
        <end position="65"/>
    </location>
</feature>
<accession>A0A0M2V1W0</accession>
<keyword evidence="1" id="KW-0812">Transmembrane</keyword>
<dbReference type="Proteomes" id="UP000034228">
    <property type="component" value="Unassembled WGS sequence"/>
</dbReference>
<dbReference type="EMBL" id="LAHO01000013">
    <property type="protein sequence ID" value="KKO44842.1"/>
    <property type="molecule type" value="Genomic_DNA"/>
</dbReference>
<dbReference type="OrthoDB" id="9868084at2"/>
<dbReference type="Pfam" id="PF06836">
    <property type="entry name" value="DUF1240"/>
    <property type="match status" value="1"/>
</dbReference>
<comment type="caution">
    <text evidence="2">The sequence shown here is derived from an EMBL/GenBank/DDBJ whole genome shotgun (WGS) entry which is preliminary data.</text>
</comment>
<name>A0A0M2V1W0_9GAMM</name>
<gene>
    <name evidence="2" type="ORF">WG68_13480</name>
</gene>
<keyword evidence="3" id="KW-1185">Reference proteome</keyword>
<dbReference type="AlphaFoldDB" id="A0A0M2V1W0"/>
<proteinExistence type="predicted"/>
<organism evidence="2 3">
    <name type="scientific">Arsukibacterium ikkense</name>
    <dbReference type="NCBI Taxonomy" id="336831"/>
    <lineage>
        <taxon>Bacteria</taxon>
        <taxon>Pseudomonadati</taxon>
        <taxon>Pseudomonadota</taxon>
        <taxon>Gammaproteobacteria</taxon>
        <taxon>Chromatiales</taxon>
        <taxon>Chromatiaceae</taxon>
        <taxon>Arsukibacterium</taxon>
    </lineage>
</organism>
<evidence type="ECO:0000313" key="2">
    <source>
        <dbReference type="EMBL" id="KKO44842.1"/>
    </source>
</evidence>
<evidence type="ECO:0000313" key="3">
    <source>
        <dbReference type="Proteomes" id="UP000034228"/>
    </source>
</evidence>
<keyword evidence="1" id="KW-0472">Membrane</keyword>